<feature type="domain" description="KH type-2" evidence="9">
    <location>
        <begin position="208"/>
        <end position="286"/>
    </location>
</feature>
<dbReference type="GO" id="GO:0005525">
    <property type="term" value="F:GTP binding"/>
    <property type="evidence" value="ECO:0007669"/>
    <property type="project" value="UniProtKB-UniRule"/>
</dbReference>
<feature type="region of interest" description="G5" evidence="7">
    <location>
        <begin position="156"/>
        <end position="158"/>
    </location>
</feature>
<evidence type="ECO:0000256" key="6">
    <source>
        <dbReference type="HAMAP-Rule" id="MF_00367"/>
    </source>
</evidence>
<dbReference type="InterPro" id="IPR005662">
    <property type="entry name" value="GTPase_Era-like"/>
</dbReference>
<comment type="subunit">
    <text evidence="6">Monomer.</text>
</comment>
<accession>A0A411YBT4</accession>
<keyword evidence="6" id="KW-1003">Cell membrane</keyword>
<dbReference type="RefSeq" id="WP_131153620.1">
    <property type="nucleotide sequence ID" value="NZ_CP036402.1"/>
</dbReference>
<dbReference type="PANTHER" id="PTHR42698">
    <property type="entry name" value="GTPASE ERA"/>
    <property type="match status" value="1"/>
</dbReference>
<dbReference type="InterPro" id="IPR009019">
    <property type="entry name" value="KH_sf_prok-type"/>
</dbReference>
<dbReference type="InterPro" id="IPR027417">
    <property type="entry name" value="P-loop_NTPase"/>
</dbReference>
<reference evidence="11 12" key="1">
    <citation type="submission" date="2019-01" db="EMBL/GenBank/DDBJ databases">
        <title>Egibacter rhizosphaerae EGI 80759T.</title>
        <authorList>
            <person name="Chen D.-D."/>
            <person name="Tian Y."/>
            <person name="Jiao J.-Y."/>
            <person name="Zhang X.-T."/>
            <person name="Zhang Y.-G."/>
            <person name="Zhang Y."/>
            <person name="Xiao M."/>
            <person name="Shu W.-S."/>
            <person name="Li W.-J."/>
        </authorList>
    </citation>
    <scope>NUCLEOTIDE SEQUENCE [LARGE SCALE GENOMIC DNA]</scope>
    <source>
        <strain evidence="11 12">EGI 80759</strain>
    </source>
</reference>
<dbReference type="NCBIfam" id="TIGR00231">
    <property type="entry name" value="small_GTP"/>
    <property type="match status" value="1"/>
</dbReference>
<dbReference type="PANTHER" id="PTHR42698:SF1">
    <property type="entry name" value="GTPASE ERA, MITOCHONDRIAL"/>
    <property type="match status" value="1"/>
</dbReference>
<evidence type="ECO:0000256" key="1">
    <source>
        <dbReference type="ARBA" id="ARBA00007921"/>
    </source>
</evidence>
<dbReference type="Proteomes" id="UP000291469">
    <property type="component" value="Chromosome"/>
</dbReference>
<dbReference type="SUPFAM" id="SSF54814">
    <property type="entry name" value="Prokaryotic type KH domain (KH-domain type II)"/>
    <property type="match status" value="1"/>
</dbReference>
<feature type="region of interest" description="G4" evidence="7">
    <location>
        <begin position="127"/>
        <end position="130"/>
    </location>
</feature>
<keyword evidence="6" id="KW-0690">Ribosome biogenesis</keyword>
<evidence type="ECO:0000259" key="10">
    <source>
        <dbReference type="PROSITE" id="PS51713"/>
    </source>
</evidence>
<dbReference type="Gene3D" id="3.30.300.20">
    <property type="match status" value="1"/>
</dbReference>
<dbReference type="PROSITE" id="PS51713">
    <property type="entry name" value="G_ERA"/>
    <property type="match status" value="1"/>
</dbReference>
<proteinExistence type="inferred from homology"/>
<dbReference type="HAMAP" id="MF_00367">
    <property type="entry name" value="GTPase_Era"/>
    <property type="match status" value="1"/>
</dbReference>
<evidence type="ECO:0000313" key="11">
    <source>
        <dbReference type="EMBL" id="QBI18622.1"/>
    </source>
</evidence>
<evidence type="ECO:0000313" key="12">
    <source>
        <dbReference type="Proteomes" id="UP000291469"/>
    </source>
</evidence>
<evidence type="ECO:0000256" key="5">
    <source>
        <dbReference type="ARBA" id="ARBA00023134"/>
    </source>
</evidence>
<dbReference type="InterPro" id="IPR005225">
    <property type="entry name" value="Small_GTP-bd"/>
</dbReference>
<dbReference type="GO" id="GO:0005829">
    <property type="term" value="C:cytosol"/>
    <property type="evidence" value="ECO:0007669"/>
    <property type="project" value="TreeGrafter"/>
</dbReference>
<feature type="region of interest" description="G2" evidence="7">
    <location>
        <begin position="36"/>
        <end position="40"/>
    </location>
</feature>
<dbReference type="Pfam" id="PF01926">
    <property type="entry name" value="MMR_HSR1"/>
    <property type="match status" value="1"/>
</dbReference>
<comment type="function">
    <text evidence="6">An essential GTPase that binds both GDP and GTP, with rapid nucleotide exchange. Plays a role in 16S rRNA processing and 30S ribosomal subunit biogenesis and possibly also in cell cycle regulation and energy metabolism.</text>
</comment>
<dbReference type="GO" id="GO:0003924">
    <property type="term" value="F:GTPase activity"/>
    <property type="evidence" value="ECO:0007669"/>
    <property type="project" value="UniProtKB-UniRule"/>
</dbReference>
<name>A0A411YBT4_9ACTN</name>
<feature type="domain" description="Era-type G" evidence="10">
    <location>
        <begin position="2"/>
        <end position="177"/>
    </location>
</feature>
<comment type="subcellular location">
    <subcellularLocation>
        <location evidence="6">Cytoplasm</location>
    </subcellularLocation>
    <subcellularLocation>
        <location evidence="6">Cell membrane</location>
        <topology evidence="6">Peripheral membrane protein</topology>
    </subcellularLocation>
</comment>
<dbReference type="InterPro" id="IPR004044">
    <property type="entry name" value="KH_dom_type_2"/>
</dbReference>
<evidence type="ECO:0000256" key="4">
    <source>
        <dbReference type="ARBA" id="ARBA00022884"/>
    </source>
</evidence>
<keyword evidence="12" id="KW-1185">Reference proteome</keyword>
<dbReference type="EMBL" id="CP036402">
    <property type="protein sequence ID" value="QBI18622.1"/>
    <property type="molecule type" value="Genomic_DNA"/>
</dbReference>
<sequence>MRSGFVAIAGRPNVGKSTLLNAMVGQKVAITTPVPQTTRHAIRGVLHRPASSQEADDGVQIVFVDTPGMHKPKTLLGSRLNEVARRNLSEVDLVVFMADAAAGIGPGDRFIAGLLADVPTPAIAVANKLDQLDREAQLPVLAELDAMGDFEELIPLSAATGEGVDDLIDMLVDRLPEGPAWFPEEAISDQSTEQIVAEIIREKAIVRMREEVPHSVAVSIEEIVPGETEGWQVVHAVVYVERESQKGIVIGHEGVVLREIGAAARRELELVLGAQVWLDLRVKLMKEWQRDPKALQRLGY</sequence>
<keyword evidence="6" id="KW-0699">rRNA-binding</keyword>
<evidence type="ECO:0000256" key="3">
    <source>
        <dbReference type="ARBA" id="ARBA00022741"/>
    </source>
</evidence>
<dbReference type="OrthoDB" id="9805918at2"/>
<keyword evidence="4 6" id="KW-0694">RNA-binding</keyword>
<dbReference type="PROSITE" id="PS50823">
    <property type="entry name" value="KH_TYPE_2"/>
    <property type="match status" value="1"/>
</dbReference>
<evidence type="ECO:0000256" key="8">
    <source>
        <dbReference type="RuleBase" id="RU003761"/>
    </source>
</evidence>
<dbReference type="AlphaFoldDB" id="A0A411YBT4"/>
<dbReference type="CDD" id="cd04163">
    <property type="entry name" value="Era"/>
    <property type="match status" value="1"/>
</dbReference>
<evidence type="ECO:0000259" key="9">
    <source>
        <dbReference type="PROSITE" id="PS50823"/>
    </source>
</evidence>
<feature type="binding site" evidence="6">
    <location>
        <begin position="127"/>
        <end position="130"/>
    </location>
    <ligand>
        <name>GTP</name>
        <dbReference type="ChEBI" id="CHEBI:37565"/>
    </ligand>
</feature>
<feature type="region of interest" description="G3" evidence="7">
    <location>
        <begin position="65"/>
        <end position="68"/>
    </location>
</feature>
<dbReference type="Pfam" id="PF07650">
    <property type="entry name" value="KH_2"/>
    <property type="match status" value="1"/>
</dbReference>
<gene>
    <name evidence="6" type="primary">era</name>
    <name evidence="11" type="ORF">ER308_02950</name>
</gene>
<dbReference type="InterPro" id="IPR015946">
    <property type="entry name" value="KH_dom-like_a/b"/>
</dbReference>
<evidence type="ECO:0000256" key="7">
    <source>
        <dbReference type="PROSITE-ProRule" id="PRU01050"/>
    </source>
</evidence>
<feature type="binding site" evidence="6">
    <location>
        <begin position="65"/>
        <end position="69"/>
    </location>
    <ligand>
        <name>GTP</name>
        <dbReference type="ChEBI" id="CHEBI:37565"/>
    </ligand>
</feature>
<dbReference type="InterPro" id="IPR006073">
    <property type="entry name" value="GTP-bd"/>
</dbReference>
<keyword evidence="6" id="KW-0963">Cytoplasm</keyword>
<organism evidence="11 12">
    <name type="scientific">Egibacter rhizosphaerae</name>
    <dbReference type="NCBI Taxonomy" id="1670831"/>
    <lineage>
        <taxon>Bacteria</taxon>
        <taxon>Bacillati</taxon>
        <taxon>Actinomycetota</taxon>
        <taxon>Nitriliruptoria</taxon>
        <taxon>Egibacterales</taxon>
        <taxon>Egibacteraceae</taxon>
        <taxon>Egibacter</taxon>
    </lineage>
</organism>
<dbReference type="SUPFAM" id="SSF52540">
    <property type="entry name" value="P-loop containing nucleoside triphosphate hydrolases"/>
    <property type="match status" value="1"/>
</dbReference>
<dbReference type="KEGG" id="erz:ER308_02950"/>
<evidence type="ECO:0000256" key="2">
    <source>
        <dbReference type="ARBA" id="ARBA00020484"/>
    </source>
</evidence>
<protein>
    <recommendedName>
        <fullName evidence="2 6">GTPase Era</fullName>
    </recommendedName>
</protein>
<keyword evidence="6" id="KW-0472">Membrane</keyword>
<dbReference type="NCBIfam" id="NF000908">
    <property type="entry name" value="PRK00089.1"/>
    <property type="match status" value="1"/>
</dbReference>
<dbReference type="CDD" id="cd22534">
    <property type="entry name" value="KH-II_Era"/>
    <property type="match status" value="1"/>
</dbReference>
<dbReference type="GO" id="GO:0043024">
    <property type="term" value="F:ribosomal small subunit binding"/>
    <property type="evidence" value="ECO:0007669"/>
    <property type="project" value="TreeGrafter"/>
</dbReference>
<dbReference type="GO" id="GO:0005886">
    <property type="term" value="C:plasma membrane"/>
    <property type="evidence" value="ECO:0007669"/>
    <property type="project" value="UniProtKB-SubCell"/>
</dbReference>
<comment type="similarity">
    <text evidence="1 6 7 8">Belongs to the TRAFAC class TrmE-Era-EngA-EngB-Septin-like GTPase superfamily. Era GTPase family.</text>
</comment>
<dbReference type="GO" id="GO:0000028">
    <property type="term" value="P:ribosomal small subunit assembly"/>
    <property type="evidence" value="ECO:0007669"/>
    <property type="project" value="TreeGrafter"/>
</dbReference>
<dbReference type="InterPro" id="IPR030388">
    <property type="entry name" value="G_ERA_dom"/>
</dbReference>
<keyword evidence="5 6" id="KW-0342">GTP-binding</keyword>
<dbReference type="GO" id="GO:0070181">
    <property type="term" value="F:small ribosomal subunit rRNA binding"/>
    <property type="evidence" value="ECO:0007669"/>
    <property type="project" value="UniProtKB-UniRule"/>
</dbReference>
<keyword evidence="3 6" id="KW-0547">Nucleotide-binding</keyword>
<dbReference type="Gene3D" id="3.40.50.300">
    <property type="entry name" value="P-loop containing nucleotide triphosphate hydrolases"/>
    <property type="match status" value="1"/>
</dbReference>
<feature type="binding site" evidence="6">
    <location>
        <begin position="10"/>
        <end position="17"/>
    </location>
    <ligand>
        <name>GTP</name>
        <dbReference type="ChEBI" id="CHEBI:37565"/>
    </ligand>
</feature>
<dbReference type="NCBIfam" id="TIGR00436">
    <property type="entry name" value="era"/>
    <property type="match status" value="1"/>
</dbReference>
<feature type="region of interest" description="G1" evidence="7">
    <location>
        <begin position="10"/>
        <end position="17"/>
    </location>
</feature>